<evidence type="ECO:0000256" key="1">
    <source>
        <dbReference type="SAM" id="MobiDB-lite"/>
    </source>
</evidence>
<accession>A0ABR2K1M8</accession>
<keyword evidence="3" id="KW-1185">Reference proteome</keyword>
<reference evidence="2 3" key="1">
    <citation type="submission" date="2024-04" db="EMBL/GenBank/DDBJ databases">
        <title>Tritrichomonas musculus Genome.</title>
        <authorList>
            <person name="Alves-Ferreira E."/>
            <person name="Grigg M."/>
            <person name="Lorenzi H."/>
            <person name="Galac M."/>
        </authorList>
    </citation>
    <scope>NUCLEOTIDE SEQUENCE [LARGE SCALE GENOMIC DNA]</scope>
    <source>
        <strain evidence="2 3">EAF2021</strain>
    </source>
</reference>
<comment type="caution">
    <text evidence="2">The sequence shown here is derived from an EMBL/GenBank/DDBJ whole genome shotgun (WGS) entry which is preliminary data.</text>
</comment>
<dbReference type="Proteomes" id="UP001470230">
    <property type="component" value="Unassembled WGS sequence"/>
</dbReference>
<evidence type="ECO:0000313" key="3">
    <source>
        <dbReference type="Proteomes" id="UP001470230"/>
    </source>
</evidence>
<evidence type="ECO:0000313" key="2">
    <source>
        <dbReference type="EMBL" id="KAK8885004.1"/>
    </source>
</evidence>
<dbReference type="EMBL" id="JAPFFF010000008">
    <property type="protein sequence ID" value="KAK8885004.1"/>
    <property type="molecule type" value="Genomic_DNA"/>
</dbReference>
<feature type="region of interest" description="Disordered" evidence="1">
    <location>
        <begin position="62"/>
        <end position="84"/>
    </location>
</feature>
<sequence length="108" mass="12089">MNHASERLNNVGQIRRLLSDLEHFGLWKSTNACDQATIEDTRDEILRILNLIETELERAGLWDRSTETDDKGGENDPAHSNSEAVTIEEINANAKKAYSIIGSHKTGK</sequence>
<protein>
    <submittedName>
        <fullName evidence="2">Uncharacterized protein</fullName>
    </submittedName>
</protein>
<feature type="compositionally biased region" description="Basic and acidic residues" evidence="1">
    <location>
        <begin position="62"/>
        <end position="77"/>
    </location>
</feature>
<name>A0ABR2K1M8_9EUKA</name>
<gene>
    <name evidence="2" type="ORF">M9Y10_044132</name>
</gene>
<proteinExistence type="predicted"/>
<organism evidence="2 3">
    <name type="scientific">Tritrichomonas musculus</name>
    <dbReference type="NCBI Taxonomy" id="1915356"/>
    <lineage>
        <taxon>Eukaryota</taxon>
        <taxon>Metamonada</taxon>
        <taxon>Parabasalia</taxon>
        <taxon>Tritrichomonadida</taxon>
        <taxon>Tritrichomonadidae</taxon>
        <taxon>Tritrichomonas</taxon>
    </lineage>
</organism>